<dbReference type="SUPFAM" id="SSF47240">
    <property type="entry name" value="Ferritin-like"/>
    <property type="match status" value="1"/>
</dbReference>
<dbReference type="EMBL" id="VIKR01000001">
    <property type="protein sequence ID" value="TQV77402.1"/>
    <property type="molecule type" value="Genomic_DNA"/>
</dbReference>
<dbReference type="InterPro" id="IPR012347">
    <property type="entry name" value="Ferritin-like"/>
</dbReference>
<evidence type="ECO:0000313" key="5">
    <source>
        <dbReference type="Proteomes" id="UP000317839"/>
    </source>
</evidence>
<dbReference type="InterPro" id="IPR002177">
    <property type="entry name" value="DPS_DNA-bd"/>
</dbReference>
<reference evidence="4 5" key="1">
    <citation type="submission" date="2019-06" db="EMBL/GenBank/DDBJ databases">
        <title>Draft genome of Aliikangiella marina GYP-15.</title>
        <authorList>
            <person name="Wang G."/>
        </authorList>
    </citation>
    <scope>NUCLEOTIDE SEQUENCE [LARGE SCALE GENOMIC DNA]</scope>
    <source>
        <strain evidence="4 5">GYP-15</strain>
    </source>
</reference>
<dbReference type="RefSeq" id="WP_142940974.1">
    <property type="nucleotide sequence ID" value="NZ_VIKR01000001.1"/>
</dbReference>
<dbReference type="PANTHER" id="PTHR42932:SF3">
    <property type="entry name" value="DNA PROTECTION DURING STARVATION PROTEIN"/>
    <property type="match status" value="1"/>
</dbReference>
<evidence type="ECO:0000256" key="1">
    <source>
        <dbReference type="ARBA" id="ARBA00009497"/>
    </source>
</evidence>
<comment type="similarity">
    <text evidence="1 2">Belongs to the Dps family.</text>
</comment>
<feature type="domain" description="Ferritin/DPS" evidence="3">
    <location>
        <begin position="31"/>
        <end position="169"/>
    </location>
</feature>
<evidence type="ECO:0000259" key="3">
    <source>
        <dbReference type="Pfam" id="PF00210"/>
    </source>
</evidence>
<dbReference type="PRINTS" id="PR01346">
    <property type="entry name" value="HELNAPAPROT"/>
</dbReference>
<dbReference type="AlphaFoldDB" id="A0A545TJK4"/>
<protein>
    <submittedName>
        <fullName evidence="4">DNA starvation/stationary phase protection protein</fullName>
    </submittedName>
</protein>
<dbReference type="Gene3D" id="1.20.1260.10">
    <property type="match status" value="1"/>
</dbReference>
<dbReference type="Proteomes" id="UP000317839">
    <property type="component" value="Unassembled WGS sequence"/>
</dbReference>
<evidence type="ECO:0000313" key="4">
    <source>
        <dbReference type="EMBL" id="TQV77402.1"/>
    </source>
</evidence>
<dbReference type="OrthoDB" id="9797687at2"/>
<dbReference type="GO" id="GO:0008199">
    <property type="term" value="F:ferric iron binding"/>
    <property type="evidence" value="ECO:0007669"/>
    <property type="project" value="InterPro"/>
</dbReference>
<dbReference type="PANTHER" id="PTHR42932">
    <property type="entry name" value="GENERAL STRESS PROTEIN 20U"/>
    <property type="match status" value="1"/>
</dbReference>
<dbReference type="PIRSF" id="PIRSF005900">
    <property type="entry name" value="Dps"/>
    <property type="match status" value="1"/>
</dbReference>
<dbReference type="Pfam" id="PF00210">
    <property type="entry name" value="Ferritin"/>
    <property type="match status" value="1"/>
</dbReference>
<evidence type="ECO:0000256" key="2">
    <source>
        <dbReference type="RuleBase" id="RU003875"/>
    </source>
</evidence>
<keyword evidence="5" id="KW-1185">Reference proteome</keyword>
<gene>
    <name evidence="4" type="ORF">FLL45_05510</name>
</gene>
<proteinExistence type="inferred from homology"/>
<comment type="caution">
    <text evidence="4">The sequence shown here is derived from an EMBL/GenBank/DDBJ whole genome shotgun (WGS) entry which is preliminary data.</text>
</comment>
<dbReference type="InterPro" id="IPR009078">
    <property type="entry name" value="Ferritin-like_SF"/>
</dbReference>
<dbReference type="CDD" id="cd01043">
    <property type="entry name" value="DPS"/>
    <property type="match status" value="1"/>
</dbReference>
<organism evidence="4 5">
    <name type="scientific">Aliikangiella marina</name>
    <dbReference type="NCBI Taxonomy" id="1712262"/>
    <lineage>
        <taxon>Bacteria</taxon>
        <taxon>Pseudomonadati</taxon>
        <taxon>Pseudomonadota</taxon>
        <taxon>Gammaproteobacteria</taxon>
        <taxon>Oceanospirillales</taxon>
        <taxon>Pleioneaceae</taxon>
        <taxon>Aliikangiella</taxon>
    </lineage>
</organism>
<sequence>MTITNTVFNQPIDESAVDNGVMRYDRKLLSKLLTKALADTYSLHDKTRIVNWNITGPLFYSVHTLTKAQYQELFIAIDALAERVRAIGFLGPRNVTQLHNQSRLSDIGGDMKALEMIWSLVNANEICCRSLRAAAQEAIRLNDVVTADFLSRRVEVHEKNAWMLRSLIE</sequence>
<accession>A0A545TJK4</accession>
<name>A0A545TJK4_9GAMM</name>
<dbReference type="InterPro" id="IPR008331">
    <property type="entry name" value="Ferritin_DPS_dom"/>
</dbReference>